<keyword evidence="3" id="KW-1185">Reference proteome</keyword>
<dbReference type="EMBL" id="MCGE01000039">
    <property type="protein sequence ID" value="ORZ06521.1"/>
    <property type="molecule type" value="Genomic_DNA"/>
</dbReference>
<gene>
    <name evidence="2" type="ORF">BCR42DRAFT_160305</name>
</gene>
<feature type="domain" description="F-box" evidence="1">
    <location>
        <begin position="31"/>
        <end position="90"/>
    </location>
</feature>
<evidence type="ECO:0000313" key="2">
    <source>
        <dbReference type="EMBL" id="ORZ06521.1"/>
    </source>
</evidence>
<dbReference type="Gene3D" id="3.80.10.10">
    <property type="entry name" value="Ribonuclease Inhibitor"/>
    <property type="match status" value="1"/>
</dbReference>
<reference evidence="2 3" key="1">
    <citation type="submission" date="2016-07" db="EMBL/GenBank/DDBJ databases">
        <title>Pervasive Adenine N6-methylation of Active Genes in Fungi.</title>
        <authorList>
            <consortium name="DOE Joint Genome Institute"/>
            <person name="Mondo S.J."/>
            <person name="Dannebaum R.O."/>
            <person name="Kuo R.C."/>
            <person name="Labutti K."/>
            <person name="Haridas S."/>
            <person name="Kuo A."/>
            <person name="Salamov A."/>
            <person name="Ahrendt S.R."/>
            <person name="Lipzen A."/>
            <person name="Sullivan W."/>
            <person name="Andreopoulos W.B."/>
            <person name="Clum A."/>
            <person name="Lindquist E."/>
            <person name="Daum C."/>
            <person name="Ramamoorthy G.K."/>
            <person name="Gryganskyi A."/>
            <person name="Culley D."/>
            <person name="Magnuson J.K."/>
            <person name="James T.Y."/>
            <person name="O'Malley M.A."/>
            <person name="Stajich J.E."/>
            <person name="Spatafora J.W."/>
            <person name="Visel A."/>
            <person name="Grigoriev I.V."/>
        </authorList>
    </citation>
    <scope>NUCLEOTIDE SEQUENCE [LARGE SCALE GENOMIC DNA]</scope>
    <source>
        <strain evidence="2 3">NRRL 1336</strain>
    </source>
</reference>
<dbReference type="OrthoDB" id="10257471at2759"/>
<evidence type="ECO:0000259" key="1">
    <source>
        <dbReference type="Pfam" id="PF12937"/>
    </source>
</evidence>
<proteinExistence type="predicted"/>
<accession>A0A1X2I097</accession>
<dbReference type="Pfam" id="PF12937">
    <property type="entry name" value="F-box-like"/>
    <property type="match status" value="1"/>
</dbReference>
<comment type="caution">
    <text evidence="2">The sequence shown here is derived from an EMBL/GenBank/DDBJ whole genome shotgun (WGS) entry which is preliminary data.</text>
</comment>
<dbReference type="AlphaFoldDB" id="A0A1X2I097"/>
<name>A0A1X2I097_9FUNG</name>
<sequence length="182" mass="21231">MKRYAEGLLQHERSNIQVKPDDTVIITLHLQQLPNEILAHIIHYVLEPEHVMSQPDSRQIDQQLDLCTCILVNKQFYAVAYPLLWREPVLSSDLTQLQRMIDYLVTKEPPMGHYVRKLRLDNITCNDNELLRLMTHIPHLETLSIGNDTDNYLPPITSTSLQHLPHHCPHLTSLTLWRIHLS</sequence>
<organism evidence="2 3">
    <name type="scientific">Absidia repens</name>
    <dbReference type="NCBI Taxonomy" id="90262"/>
    <lineage>
        <taxon>Eukaryota</taxon>
        <taxon>Fungi</taxon>
        <taxon>Fungi incertae sedis</taxon>
        <taxon>Mucoromycota</taxon>
        <taxon>Mucoromycotina</taxon>
        <taxon>Mucoromycetes</taxon>
        <taxon>Mucorales</taxon>
        <taxon>Cunninghamellaceae</taxon>
        <taxon>Absidia</taxon>
    </lineage>
</organism>
<dbReference type="InterPro" id="IPR001810">
    <property type="entry name" value="F-box_dom"/>
</dbReference>
<dbReference type="InterPro" id="IPR032675">
    <property type="entry name" value="LRR_dom_sf"/>
</dbReference>
<evidence type="ECO:0000313" key="3">
    <source>
        <dbReference type="Proteomes" id="UP000193560"/>
    </source>
</evidence>
<protein>
    <recommendedName>
        <fullName evidence="1">F-box domain-containing protein</fullName>
    </recommendedName>
</protein>
<dbReference type="Proteomes" id="UP000193560">
    <property type="component" value="Unassembled WGS sequence"/>
</dbReference>
<dbReference type="STRING" id="90262.A0A1X2I097"/>